<keyword evidence="5" id="KW-0326">Glycosidase</keyword>
<reference evidence="8 9" key="1">
    <citation type="submission" date="2024-04" db="EMBL/GenBank/DDBJ databases">
        <title>Tritrichomonas musculus Genome.</title>
        <authorList>
            <person name="Alves-Ferreira E."/>
            <person name="Grigg M."/>
            <person name="Lorenzi H."/>
            <person name="Galac M."/>
        </authorList>
    </citation>
    <scope>NUCLEOTIDE SEQUENCE [LARGE SCALE GENOMIC DNA]</scope>
    <source>
        <strain evidence="8 9">EAF2021</strain>
    </source>
</reference>
<dbReference type="Gene3D" id="3.20.20.80">
    <property type="entry name" value="Glycosidases"/>
    <property type="match status" value="1"/>
</dbReference>
<dbReference type="InterPro" id="IPR015883">
    <property type="entry name" value="Glyco_hydro_20_cat"/>
</dbReference>
<dbReference type="SUPFAM" id="SSF51445">
    <property type="entry name" value="(Trans)glycosidases"/>
    <property type="match status" value="1"/>
</dbReference>
<comment type="similarity">
    <text evidence="2">Belongs to the glycosyl hydrolase 20 family.</text>
</comment>
<evidence type="ECO:0000313" key="8">
    <source>
        <dbReference type="EMBL" id="KAK8876643.1"/>
    </source>
</evidence>
<keyword evidence="9" id="KW-1185">Reference proteome</keyword>
<dbReference type="InterPro" id="IPR015882">
    <property type="entry name" value="HEX_bac_N"/>
</dbReference>
<protein>
    <recommendedName>
        <fullName evidence="3">beta-N-acetylhexosaminidase</fullName>
        <ecNumber evidence="3">3.2.1.52</ecNumber>
    </recommendedName>
</protein>
<feature type="domain" description="Glycoside hydrolase family 20 catalytic" evidence="6">
    <location>
        <begin position="167"/>
        <end position="500"/>
    </location>
</feature>
<comment type="caution">
    <text evidence="8">The sequence shown here is derived from an EMBL/GenBank/DDBJ whole genome shotgun (WGS) entry which is preliminary data.</text>
</comment>
<gene>
    <name evidence="8" type="ORF">M9Y10_006861</name>
</gene>
<evidence type="ECO:0000256" key="1">
    <source>
        <dbReference type="ARBA" id="ARBA00001231"/>
    </source>
</evidence>
<evidence type="ECO:0000256" key="3">
    <source>
        <dbReference type="ARBA" id="ARBA00012663"/>
    </source>
</evidence>
<proteinExistence type="inferred from homology"/>
<dbReference type="Proteomes" id="UP001470230">
    <property type="component" value="Unassembled WGS sequence"/>
</dbReference>
<name>A0ABR2JFA9_9EUKA</name>
<evidence type="ECO:0000259" key="6">
    <source>
        <dbReference type="Pfam" id="PF00728"/>
    </source>
</evidence>
<evidence type="ECO:0000259" key="7">
    <source>
        <dbReference type="Pfam" id="PF02838"/>
    </source>
</evidence>
<dbReference type="Pfam" id="PF00728">
    <property type="entry name" value="Glyco_hydro_20"/>
    <property type="match status" value="1"/>
</dbReference>
<dbReference type="EC" id="3.2.1.52" evidence="3"/>
<dbReference type="PRINTS" id="PR00738">
    <property type="entry name" value="GLHYDRLASE20"/>
</dbReference>
<keyword evidence="4" id="KW-0378">Hydrolase</keyword>
<dbReference type="InterPro" id="IPR017853">
    <property type="entry name" value="GH"/>
</dbReference>
<feature type="domain" description="Beta-hexosaminidase bacterial type N-terminal" evidence="7">
    <location>
        <begin position="34"/>
        <end position="163"/>
    </location>
</feature>
<sequence length="534" mass="62212">MNERNFLNKHLLKINYWKFDFNNHHIILGSMCPVIVPKPNEIKINQGNFTLTDNFTIYLDPKLDLTNVKDFITEHFLPPTGFHFQVETSNQGNAKLCFIHKENIPREGYELELTSDKLTVHASSVSGHFYGLITFMQLLPPEIFSNEKSNSITWQAPCVSIKDSPQYEWRGMHLDCSRHFFNVDECKKYIYWMSLHKLNTFHWHITDDQGWRFESKKYPKLTEIGSSRIEQDGSKYGPYYFTQEQMKDVVAYAKKLCITVVPEIEMPGHSCAALAAYPELSCGIDLPIAVENQWGIFKPNYCLGNEKTIQFLKDILAETMEIFDSEYIHIGGDEVLPDYWLKCPKCQAVWKRENIKNPMDYQCWFNRQIAAFINEHGRKMIGWDEIMEEKLPKNNAIMAWNSAQTGAEAVALGYHVVLTPNECFYFDHCQFAKNDNYTYIGGMATLENVYNFDPVSRVSDRNLIIGVQANCWSERIFGFEDCQWKVFPRLCALSEVGWTKPDQKNFTSFDEGLNKVHFKRLQLMHINYAHESKI</sequence>
<dbReference type="EMBL" id="JAPFFF010000012">
    <property type="protein sequence ID" value="KAK8876643.1"/>
    <property type="molecule type" value="Genomic_DNA"/>
</dbReference>
<comment type="catalytic activity">
    <reaction evidence="1">
        <text>Hydrolysis of terminal non-reducing N-acetyl-D-hexosamine residues in N-acetyl-beta-D-hexosaminides.</text>
        <dbReference type="EC" id="3.2.1.52"/>
    </reaction>
</comment>
<evidence type="ECO:0000256" key="5">
    <source>
        <dbReference type="ARBA" id="ARBA00023295"/>
    </source>
</evidence>
<dbReference type="PANTHER" id="PTHR22600">
    <property type="entry name" value="BETA-HEXOSAMINIDASE"/>
    <property type="match status" value="1"/>
</dbReference>
<accession>A0ABR2JFA9</accession>
<evidence type="ECO:0000313" key="9">
    <source>
        <dbReference type="Proteomes" id="UP001470230"/>
    </source>
</evidence>
<organism evidence="8 9">
    <name type="scientific">Tritrichomonas musculus</name>
    <dbReference type="NCBI Taxonomy" id="1915356"/>
    <lineage>
        <taxon>Eukaryota</taxon>
        <taxon>Metamonada</taxon>
        <taxon>Parabasalia</taxon>
        <taxon>Tritrichomonadida</taxon>
        <taxon>Tritrichomonadidae</taxon>
        <taxon>Tritrichomonas</taxon>
    </lineage>
</organism>
<dbReference type="CDD" id="cd06563">
    <property type="entry name" value="GH20_chitobiase-like"/>
    <property type="match status" value="1"/>
</dbReference>
<dbReference type="Gene3D" id="3.30.379.10">
    <property type="entry name" value="Chitobiase/beta-hexosaminidase domain 2-like"/>
    <property type="match status" value="1"/>
</dbReference>
<dbReference type="InterPro" id="IPR029018">
    <property type="entry name" value="Hex-like_dom2"/>
</dbReference>
<dbReference type="InterPro" id="IPR025705">
    <property type="entry name" value="Beta_hexosaminidase_sua/sub"/>
</dbReference>
<dbReference type="PANTHER" id="PTHR22600:SF57">
    <property type="entry name" value="BETA-N-ACETYLHEXOSAMINIDASE"/>
    <property type="match status" value="1"/>
</dbReference>
<dbReference type="SUPFAM" id="SSF55545">
    <property type="entry name" value="beta-N-acetylhexosaminidase-like domain"/>
    <property type="match status" value="1"/>
</dbReference>
<dbReference type="Pfam" id="PF02838">
    <property type="entry name" value="Glyco_hydro_20b"/>
    <property type="match status" value="1"/>
</dbReference>
<evidence type="ECO:0000256" key="2">
    <source>
        <dbReference type="ARBA" id="ARBA00006285"/>
    </source>
</evidence>
<evidence type="ECO:0000256" key="4">
    <source>
        <dbReference type="ARBA" id="ARBA00022801"/>
    </source>
</evidence>